<keyword evidence="5" id="KW-1185">Reference proteome</keyword>
<name>A0A6P5Y9R7_DURZI</name>
<dbReference type="GO" id="GO:0006508">
    <property type="term" value="P:proteolysis"/>
    <property type="evidence" value="ECO:0007669"/>
    <property type="project" value="InterPro"/>
</dbReference>
<dbReference type="Gene3D" id="3.40.50.200">
    <property type="entry name" value="Peptidase S8/S53 domain"/>
    <property type="match status" value="1"/>
</dbReference>
<dbReference type="OrthoDB" id="19448at2759"/>
<dbReference type="KEGG" id="dzi:111290066"/>
<evidence type="ECO:0000256" key="1">
    <source>
        <dbReference type="ARBA" id="ARBA00011073"/>
    </source>
</evidence>
<dbReference type="InterPro" id="IPR041469">
    <property type="entry name" value="Subtilisin-like_FN3"/>
</dbReference>
<organism evidence="5 6">
    <name type="scientific">Durio zibethinus</name>
    <name type="common">Durian</name>
    <dbReference type="NCBI Taxonomy" id="66656"/>
    <lineage>
        <taxon>Eukaryota</taxon>
        <taxon>Viridiplantae</taxon>
        <taxon>Streptophyta</taxon>
        <taxon>Embryophyta</taxon>
        <taxon>Tracheophyta</taxon>
        <taxon>Spermatophyta</taxon>
        <taxon>Magnoliopsida</taxon>
        <taxon>eudicotyledons</taxon>
        <taxon>Gunneridae</taxon>
        <taxon>Pentapetalae</taxon>
        <taxon>rosids</taxon>
        <taxon>malvids</taxon>
        <taxon>Malvales</taxon>
        <taxon>Malvaceae</taxon>
        <taxon>Helicteroideae</taxon>
        <taxon>Durio</taxon>
    </lineage>
</organism>
<dbReference type="GO" id="GO:0004252">
    <property type="term" value="F:serine-type endopeptidase activity"/>
    <property type="evidence" value="ECO:0007669"/>
    <property type="project" value="InterPro"/>
</dbReference>
<protein>
    <submittedName>
        <fullName evidence="6">Subtilisin-like protease SBT1.8</fullName>
    </submittedName>
</protein>
<gene>
    <name evidence="6" type="primary">LOC111290066</name>
</gene>
<dbReference type="SUPFAM" id="SSF52743">
    <property type="entry name" value="Subtilisin-like"/>
    <property type="match status" value="1"/>
</dbReference>
<dbReference type="PROSITE" id="PS51892">
    <property type="entry name" value="SUBTILASE"/>
    <property type="match status" value="1"/>
</dbReference>
<comment type="similarity">
    <text evidence="1 3">Belongs to the peptidase S8 family.</text>
</comment>
<comment type="caution">
    <text evidence="3">Lacks conserved residue(s) required for the propagation of feature annotation.</text>
</comment>
<reference evidence="6" key="1">
    <citation type="submission" date="2025-08" db="UniProtKB">
        <authorList>
            <consortium name="RefSeq"/>
        </authorList>
    </citation>
    <scope>IDENTIFICATION</scope>
    <source>
        <tissue evidence="6">Fruit stalk</tissue>
    </source>
</reference>
<dbReference type="GeneID" id="111290066"/>
<evidence type="ECO:0000259" key="4">
    <source>
        <dbReference type="Pfam" id="PF17766"/>
    </source>
</evidence>
<dbReference type="RefSeq" id="XP_022737198.1">
    <property type="nucleotide sequence ID" value="XM_022881463.1"/>
</dbReference>
<proteinExistence type="inferred from homology"/>
<evidence type="ECO:0000313" key="5">
    <source>
        <dbReference type="Proteomes" id="UP000515121"/>
    </source>
</evidence>
<evidence type="ECO:0000256" key="3">
    <source>
        <dbReference type="PROSITE-ProRule" id="PRU01240"/>
    </source>
</evidence>
<keyword evidence="2" id="KW-0732">Signal</keyword>
<dbReference type="InterPro" id="IPR045051">
    <property type="entry name" value="SBT"/>
</dbReference>
<sequence>MGQPPADISKSKGQNFAILKFQQNHDIIGHGVSILAAGPVSMENKTTNTKSTFNMISGTSMSSPQLIGMAGLLESCHPDWSPAAIKSAIMATATLYGSQTQTRTVTNVGPQSSSYTYEAVAPVGDIDVSVKPNQIAFTAVNQKATYSVTFTRQMNISLQFSQGRLKWIPAQHNEGSTDLINPMHGQLIQKLVSSYYLVHNRPSF</sequence>
<evidence type="ECO:0000256" key="2">
    <source>
        <dbReference type="ARBA" id="ARBA00022729"/>
    </source>
</evidence>
<dbReference type="InterPro" id="IPR036852">
    <property type="entry name" value="Peptidase_S8/S53_dom_sf"/>
</dbReference>
<dbReference type="AlphaFoldDB" id="A0A6P5Y9R7"/>
<feature type="domain" description="Subtilisin-like protease fibronectin type-III" evidence="4">
    <location>
        <begin position="92"/>
        <end position="172"/>
    </location>
</feature>
<dbReference type="Pfam" id="PF17766">
    <property type="entry name" value="fn3_6"/>
    <property type="match status" value="1"/>
</dbReference>
<dbReference type="Proteomes" id="UP000515121">
    <property type="component" value="Unplaced"/>
</dbReference>
<evidence type="ECO:0000313" key="6">
    <source>
        <dbReference type="RefSeq" id="XP_022737198.1"/>
    </source>
</evidence>
<dbReference type="PANTHER" id="PTHR10795">
    <property type="entry name" value="PROPROTEIN CONVERTASE SUBTILISIN/KEXIN"/>
    <property type="match status" value="1"/>
</dbReference>
<accession>A0A6P5Y9R7</accession>